<dbReference type="PANTHER" id="PTHR37481:SF1">
    <property type="entry name" value="LIPOPOLYSACCHARIDE EXPORT SYSTEM PROTEIN LPTC"/>
    <property type="match status" value="1"/>
</dbReference>
<dbReference type="GO" id="GO:0015221">
    <property type="term" value="F:lipopolysaccharide transmembrane transporter activity"/>
    <property type="evidence" value="ECO:0007669"/>
    <property type="project" value="InterPro"/>
</dbReference>
<protein>
    <submittedName>
        <fullName evidence="8">LPS export ABC transporter periplasmic protein LptC</fullName>
    </submittedName>
</protein>
<dbReference type="InterPro" id="IPR052363">
    <property type="entry name" value="LPS_export_LptC"/>
</dbReference>
<dbReference type="HOGENOM" id="CLU_1452468_0_0_6"/>
<evidence type="ECO:0000256" key="3">
    <source>
        <dbReference type="ARBA" id="ARBA00022692"/>
    </source>
</evidence>
<dbReference type="GO" id="GO:0017089">
    <property type="term" value="F:glycolipid transfer activity"/>
    <property type="evidence" value="ECO:0007669"/>
    <property type="project" value="TreeGrafter"/>
</dbReference>
<feature type="transmembrane region" description="Helical" evidence="6">
    <location>
        <begin position="7"/>
        <end position="28"/>
    </location>
</feature>
<evidence type="ECO:0000313" key="7">
    <source>
        <dbReference type="EMBL" id="NDR88467.1"/>
    </source>
</evidence>
<evidence type="ECO:0000256" key="2">
    <source>
        <dbReference type="ARBA" id="ARBA00022519"/>
    </source>
</evidence>
<dbReference type="NCBIfam" id="TIGR04409">
    <property type="entry name" value="LptC_YrbK"/>
    <property type="match status" value="1"/>
</dbReference>
<dbReference type="RefSeq" id="WP_003015986.1">
    <property type="nucleotide sequence ID" value="NZ_CP009693.1"/>
</dbReference>
<organism evidence="8">
    <name type="scientific">Francisella tularensis subsp. holarctica</name>
    <dbReference type="NCBI Taxonomy" id="119857"/>
    <lineage>
        <taxon>Bacteria</taxon>
        <taxon>Pseudomonadati</taxon>
        <taxon>Pseudomonadota</taxon>
        <taxon>Gammaproteobacteria</taxon>
        <taxon>Thiotrichales</taxon>
        <taxon>Francisellaceae</taxon>
        <taxon>Francisella</taxon>
    </lineage>
</organism>
<dbReference type="EMBL" id="JAAGKH010000008">
    <property type="protein sequence ID" value="NDR88467.1"/>
    <property type="molecule type" value="Genomic_DNA"/>
</dbReference>
<evidence type="ECO:0000256" key="1">
    <source>
        <dbReference type="ARBA" id="ARBA00022475"/>
    </source>
</evidence>
<keyword evidence="4 6" id="KW-1133">Transmembrane helix</keyword>
<dbReference type="KEGG" id="ftv:CH67_1408"/>
<reference evidence="8" key="2">
    <citation type="submission" date="2020-02" db="EMBL/GenBank/DDBJ databases">
        <title>Using affinity propagation clustering for identifying bacterial clades and subclades with whole-genome sequences of Francisella tularensis.</title>
        <authorList>
            <person name="Homeier-Bachmann T."/>
            <person name="Abdel-Glil M.Y."/>
            <person name="Hackbart A."/>
            <person name="Hotzel H."/>
            <person name="Tomaso H."/>
        </authorList>
    </citation>
    <scope>NUCLEOTIDE SEQUENCE</scope>
    <source>
        <strain evidence="8">15T0085</strain>
        <strain evidence="7">17T1429</strain>
    </source>
</reference>
<evidence type="ECO:0000256" key="5">
    <source>
        <dbReference type="ARBA" id="ARBA00023136"/>
    </source>
</evidence>
<keyword evidence="1" id="KW-1003">Cell membrane</keyword>
<dbReference type="OMA" id="FYNARFT"/>
<reference evidence="8" key="1">
    <citation type="submission" date="2019-08" db="EMBL/GenBank/DDBJ databases">
        <authorList>
            <person name="Busch A."/>
        </authorList>
    </citation>
    <scope>NUCLEOTIDE SEQUENCE</scope>
    <source>
        <strain evidence="8">15T0085</strain>
        <strain evidence="7">17T1429</strain>
    </source>
</reference>
<gene>
    <name evidence="8" type="primary">lptC</name>
    <name evidence="8" type="ORF">FWI86_01515</name>
    <name evidence="7" type="ORF">FWJ04_01810</name>
</gene>
<dbReference type="GO" id="GO:0030288">
    <property type="term" value="C:outer membrane-bounded periplasmic space"/>
    <property type="evidence" value="ECO:0007669"/>
    <property type="project" value="TreeGrafter"/>
</dbReference>
<evidence type="ECO:0000256" key="6">
    <source>
        <dbReference type="SAM" id="Phobius"/>
    </source>
</evidence>
<sequence>MKFFTKYSLFANVLSIIVIIFSILYISYNALDGGKPLKNIPQKNRVELKAFDFNYNKYDSSGNLAMSFFAKELQRYLNQDLYMTDITEKSYDKATEKLDWQVQAKHAQQLANQNLIHLYDGVNAIMITKKSADNTQKTSDNDSTPDKIYIKSSEMFYNSSSKDFYNNRFTKMYDPKTGNNTTGTGVKGNSETKIIELSQNVRSYYATS</sequence>
<dbReference type="PANTHER" id="PTHR37481">
    <property type="entry name" value="LIPOPOLYSACCHARIDE EXPORT SYSTEM PROTEIN LPTC"/>
    <property type="match status" value="1"/>
</dbReference>
<dbReference type="GO" id="GO:0005886">
    <property type="term" value="C:plasma membrane"/>
    <property type="evidence" value="ECO:0007669"/>
    <property type="project" value="InterPro"/>
</dbReference>
<dbReference type="KEGG" id="ftz:CH68_1140"/>
<proteinExistence type="predicted"/>
<keyword evidence="2" id="KW-0997">Cell inner membrane</keyword>
<dbReference type="InterPro" id="IPR026265">
    <property type="entry name" value="LptC"/>
</dbReference>
<evidence type="ECO:0000313" key="8">
    <source>
        <dbReference type="EMBL" id="NDS67820.1"/>
    </source>
</evidence>
<dbReference type="InterPro" id="IPR010664">
    <property type="entry name" value="LipoPS_assembly_LptC-rel"/>
</dbReference>
<dbReference type="EMBL" id="JAAGJP010000006">
    <property type="protein sequence ID" value="NDS67820.1"/>
    <property type="molecule type" value="Genomic_DNA"/>
</dbReference>
<comment type="caution">
    <text evidence="8">The sequence shown here is derived from an EMBL/GenBank/DDBJ whole genome shotgun (WGS) entry which is preliminary data.</text>
</comment>
<keyword evidence="3 6" id="KW-0812">Transmembrane</keyword>
<evidence type="ECO:0000256" key="4">
    <source>
        <dbReference type="ARBA" id="ARBA00022989"/>
    </source>
</evidence>
<name>A0A0B3WIK7_FRATU</name>
<dbReference type="Pfam" id="PF06835">
    <property type="entry name" value="LptC"/>
    <property type="match status" value="1"/>
</dbReference>
<dbReference type="Gene3D" id="2.60.450.10">
    <property type="entry name" value="Lipopolysaccharide (LPS) transport protein A like domain"/>
    <property type="match status" value="1"/>
</dbReference>
<dbReference type="AlphaFoldDB" id="A0A0B3WIK7"/>
<dbReference type="KEGG" id="ftc:DA46_1735"/>
<keyword evidence="5 6" id="KW-0472">Membrane</keyword>
<dbReference type="eggNOG" id="COG3117">
    <property type="taxonomic scope" value="Bacteria"/>
</dbReference>
<accession>A0A0B3WIK7</accession>